<sequence>MPGSSNTNYLKRLQFSVHVHDQTLNRILNGIANRGISITGYTQTKRGNLNFVKLVVGPPGRFSIRANRGVREVLRSLGVRFREEIVIQFLNTVAGTPGVIRSIYEALFRHVRVKAMYYGENTAIFINTSRVNEAIAILKRKHIIQ</sequence>
<proteinExistence type="predicted"/>
<reference evidence="1" key="1">
    <citation type="submission" date="2018-02" db="EMBL/GenBank/DDBJ databases">
        <authorList>
            <person name="Kim S.-K."/>
            <person name="Jung H.-I."/>
            <person name="Lee S.-W."/>
        </authorList>
    </citation>
    <scope>NUCLEOTIDE SEQUENCE</scope>
    <source>
        <strain evidence="1">SK3146</strain>
    </source>
</reference>
<evidence type="ECO:0000313" key="2">
    <source>
        <dbReference type="Proteomes" id="UP001057134"/>
    </source>
</evidence>
<protein>
    <recommendedName>
        <fullName evidence="3">ACT domain-containing protein</fullName>
    </recommendedName>
</protein>
<name>A0ABY4RIN0_9BACL</name>
<accession>A0ABY4RIN0</accession>
<dbReference type="Proteomes" id="UP001057134">
    <property type="component" value="Chromosome"/>
</dbReference>
<evidence type="ECO:0008006" key="3">
    <source>
        <dbReference type="Google" id="ProtNLM"/>
    </source>
</evidence>
<reference evidence="1" key="2">
    <citation type="journal article" date="2021" name="J Anim Sci Technol">
        <title>Complete genome sequence of Paenibacillus konkukensis sp. nov. SK3146 as a potential probiotic strain.</title>
        <authorList>
            <person name="Jung H.I."/>
            <person name="Park S."/>
            <person name="Niu K.M."/>
            <person name="Lee S.W."/>
            <person name="Kothari D."/>
            <person name="Yi K.J."/>
            <person name="Kim S.K."/>
        </authorList>
    </citation>
    <scope>NUCLEOTIDE SEQUENCE</scope>
    <source>
        <strain evidence="1">SK3146</strain>
    </source>
</reference>
<organism evidence="1 2">
    <name type="scientific">Paenibacillus konkukensis</name>
    <dbReference type="NCBI Taxonomy" id="2020716"/>
    <lineage>
        <taxon>Bacteria</taxon>
        <taxon>Bacillati</taxon>
        <taxon>Bacillota</taxon>
        <taxon>Bacilli</taxon>
        <taxon>Bacillales</taxon>
        <taxon>Paenibacillaceae</taxon>
        <taxon>Paenibacillus</taxon>
    </lineage>
</organism>
<dbReference type="Gene3D" id="3.30.2130.10">
    <property type="entry name" value="VC0802-like"/>
    <property type="match status" value="1"/>
</dbReference>
<dbReference type="EMBL" id="CP027059">
    <property type="protein sequence ID" value="UQZ81716.1"/>
    <property type="molecule type" value="Genomic_DNA"/>
</dbReference>
<gene>
    <name evidence="1" type="ORF">SK3146_00872</name>
</gene>
<keyword evidence="2" id="KW-1185">Reference proteome</keyword>
<evidence type="ECO:0000313" key="1">
    <source>
        <dbReference type="EMBL" id="UQZ81716.1"/>
    </source>
</evidence>